<dbReference type="Gene3D" id="3.30.70.100">
    <property type="match status" value="1"/>
</dbReference>
<reference evidence="2 3" key="1">
    <citation type="submission" date="2023-10" db="EMBL/GenBank/DDBJ databases">
        <title>Characteristics and mechanism of a salt-tolerant marine origin heterotrophic nitrifying- aerobic denitrifying bacteria Marinobacter xestospongiae HN1.</title>
        <authorList>
            <person name="Qi R."/>
        </authorList>
    </citation>
    <scope>NUCLEOTIDE SEQUENCE [LARGE SCALE GENOMIC DNA]</scope>
    <source>
        <strain evidence="2 3">HN1</strain>
    </source>
</reference>
<proteinExistence type="predicted"/>
<protein>
    <submittedName>
        <fullName evidence="2">BLUF domain-containing protein</fullName>
    </submittedName>
</protein>
<dbReference type="SUPFAM" id="SSF54975">
    <property type="entry name" value="Acylphosphatase/BLUF domain-like"/>
    <property type="match status" value="1"/>
</dbReference>
<dbReference type="InterPro" id="IPR036046">
    <property type="entry name" value="Acylphosphatase-like_dom_sf"/>
</dbReference>
<dbReference type="RefSeq" id="WP_316974000.1">
    <property type="nucleotide sequence ID" value="NZ_JAWIIJ010000007.1"/>
</dbReference>
<dbReference type="SMART" id="SM01034">
    <property type="entry name" value="BLUF"/>
    <property type="match status" value="1"/>
</dbReference>
<name>A0ABU3VYR8_9GAMM</name>
<dbReference type="EMBL" id="JAWIIJ010000007">
    <property type="protein sequence ID" value="MDV2079448.1"/>
    <property type="molecule type" value="Genomic_DNA"/>
</dbReference>
<sequence>MLLVSLVYASSVSASVDEQAVARILETSRANNEQHDITGLLCFNHRYFLQCLEGSRTRVNHLYQRILQDPRHSDILLLDYAEIEQRRFDQWAMGYVPSGQLARQQILRFSGKAEFNPYEMTGASARGLLAELGSL</sequence>
<accession>A0ABU3VYR8</accession>
<comment type="caution">
    <text evidence="2">The sequence shown here is derived from an EMBL/GenBank/DDBJ whole genome shotgun (WGS) entry which is preliminary data.</text>
</comment>
<gene>
    <name evidence="2" type="ORF">RYS15_12185</name>
</gene>
<evidence type="ECO:0000313" key="3">
    <source>
        <dbReference type="Proteomes" id="UP001269819"/>
    </source>
</evidence>
<dbReference type="Pfam" id="PF04940">
    <property type="entry name" value="BLUF"/>
    <property type="match status" value="1"/>
</dbReference>
<dbReference type="PROSITE" id="PS50925">
    <property type="entry name" value="BLUF"/>
    <property type="match status" value="1"/>
</dbReference>
<feature type="domain" description="BLUF" evidence="1">
    <location>
        <begin position="3"/>
        <end position="94"/>
    </location>
</feature>
<evidence type="ECO:0000259" key="1">
    <source>
        <dbReference type="PROSITE" id="PS50925"/>
    </source>
</evidence>
<keyword evidence="3" id="KW-1185">Reference proteome</keyword>
<evidence type="ECO:0000313" key="2">
    <source>
        <dbReference type="EMBL" id="MDV2079448.1"/>
    </source>
</evidence>
<organism evidence="2 3">
    <name type="scientific">Marinobacter xestospongiae</name>
    <dbReference type="NCBI Taxonomy" id="994319"/>
    <lineage>
        <taxon>Bacteria</taxon>
        <taxon>Pseudomonadati</taxon>
        <taxon>Pseudomonadota</taxon>
        <taxon>Gammaproteobacteria</taxon>
        <taxon>Pseudomonadales</taxon>
        <taxon>Marinobacteraceae</taxon>
        <taxon>Marinobacter</taxon>
    </lineage>
</organism>
<dbReference type="InterPro" id="IPR007024">
    <property type="entry name" value="BLUF_domain"/>
</dbReference>
<dbReference type="Proteomes" id="UP001269819">
    <property type="component" value="Unassembled WGS sequence"/>
</dbReference>